<comment type="caution">
    <text evidence="2">The sequence shown here is derived from an EMBL/GenBank/DDBJ whole genome shotgun (WGS) entry which is preliminary data.</text>
</comment>
<accession>A0AAU9TUX1</accession>
<evidence type="ECO:0000313" key="2">
    <source>
        <dbReference type="EMBL" id="CAH2090656.1"/>
    </source>
</evidence>
<feature type="compositionally biased region" description="Polar residues" evidence="1">
    <location>
        <begin position="92"/>
        <end position="104"/>
    </location>
</feature>
<dbReference type="AlphaFoldDB" id="A0AAU9TUX1"/>
<gene>
    <name evidence="2" type="ORF">EEDITHA_LOCUS6590</name>
</gene>
<sequence length="104" mass="11091">MIAVGRAAATLDGAHTAASYGHRRTRSRSFGLRSRAPGSGLRRDGGGGGRCAIDRRRAQSRRRAHLPPAAPPAPPHHRPAPASAHCRLRNRSLASHSSTLIELH</sequence>
<evidence type="ECO:0000256" key="1">
    <source>
        <dbReference type="SAM" id="MobiDB-lite"/>
    </source>
</evidence>
<organism evidence="2 3">
    <name type="scientific">Euphydryas editha</name>
    <name type="common">Edith's checkerspot</name>
    <dbReference type="NCBI Taxonomy" id="104508"/>
    <lineage>
        <taxon>Eukaryota</taxon>
        <taxon>Metazoa</taxon>
        <taxon>Ecdysozoa</taxon>
        <taxon>Arthropoda</taxon>
        <taxon>Hexapoda</taxon>
        <taxon>Insecta</taxon>
        <taxon>Pterygota</taxon>
        <taxon>Neoptera</taxon>
        <taxon>Endopterygota</taxon>
        <taxon>Lepidoptera</taxon>
        <taxon>Glossata</taxon>
        <taxon>Ditrysia</taxon>
        <taxon>Papilionoidea</taxon>
        <taxon>Nymphalidae</taxon>
        <taxon>Nymphalinae</taxon>
        <taxon>Euphydryas</taxon>
    </lineage>
</organism>
<name>A0AAU9TUX1_EUPED</name>
<proteinExistence type="predicted"/>
<reference evidence="2" key="1">
    <citation type="submission" date="2022-03" db="EMBL/GenBank/DDBJ databases">
        <authorList>
            <person name="Tunstrom K."/>
        </authorList>
    </citation>
    <scope>NUCLEOTIDE SEQUENCE</scope>
</reference>
<keyword evidence="3" id="KW-1185">Reference proteome</keyword>
<dbReference type="Proteomes" id="UP001153954">
    <property type="component" value="Unassembled WGS sequence"/>
</dbReference>
<feature type="region of interest" description="Disordered" evidence="1">
    <location>
        <begin position="13"/>
        <end position="104"/>
    </location>
</feature>
<dbReference type="EMBL" id="CAKOGL010000009">
    <property type="protein sequence ID" value="CAH2090656.1"/>
    <property type="molecule type" value="Genomic_DNA"/>
</dbReference>
<evidence type="ECO:0000313" key="3">
    <source>
        <dbReference type="Proteomes" id="UP001153954"/>
    </source>
</evidence>
<protein>
    <submittedName>
        <fullName evidence="2">Uncharacterized protein</fullName>
    </submittedName>
</protein>